<dbReference type="RefSeq" id="WP_188464915.1">
    <property type="nucleotide sequence ID" value="NZ_BAABHU010000010.1"/>
</dbReference>
<feature type="domain" description="KAP NTPase" evidence="2">
    <location>
        <begin position="26"/>
        <end position="403"/>
    </location>
</feature>
<gene>
    <name evidence="3" type="ORF">GCM10011506_29840</name>
</gene>
<reference evidence="4" key="1">
    <citation type="journal article" date="2019" name="Int. J. Syst. Evol. Microbiol.">
        <title>The Global Catalogue of Microorganisms (GCM) 10K type strain sequencing project: providing services to taxonomists for standard genome sequencing and annotation.</title>
        <authorList>
            <consortium name="The Broad Institute Genomics Platform"/>
            <consortium name="The Broad Institute Genome Sequencing Center for Infectious Disease"/>
            <person name="Wu L."/>
            <person name="Ma J."/>
        </authorList>
    </citation>
    <scope>NUCLEOTIDE SEQUENCE [LARGE SCALE GENOMIC DNA]</scope>
    <source>
        <strain evidence="4">CGMCC 1.10832</strain>
    </source>
</reference>
<evidence type="ECO:0000256" key="1">
    <source>
        <dbReference type="SAM" id="Phobius"/>
    </source>
</evidence>
<dbReference type="Proteomes" id="UP000636010">
    <property type="component" value="Unassembled WGS sequence"/>
</dbReference>
<keyword evidence="4" id="KW-1185">Reference proteome</keyword>
<name>A0ABQ1MKT4_9BACT</name>
<keyword evidence="1" id="KW-0812">Transmembrane</keyword>
<dbReference type="Pfam" id="PF07693">
    <property type="entry name" value="KAP_NTPase"/>
    <property type="match status" value="1"/>
</dbReference>
<sequence>MTKYPYTILTEEATNKDLFGNKAHERIAKTIYQTIKENDKGLAIGIEGEYGSGKSTVVRHLKEQLDKEKDLYATFYFDAWAHESDPLRRVFLESMIKSCCEEKNEDISILQSNIKYNKTTDEKSKKGKISKFAIVFSVILFLIPVGIQLLGNVNYSNLTLICTECNIDWLFVCGLFFSLFPILLIVLKIIYLKSSGKDILDLSQWQFINRSLSSTPDEKVITEQERTSIEFQEYFDQILNKIFIEKDKKLIIFIDNLDRIEEDQALKVFSTLQIFLQHRNGIESTNSLHDKIYTVIPFDPSGIGLLWEQRNSNSLLSHVKKPANNSISFLDKILQVRINVPNPVVKGWKETSGKLIDQSLSKWNRDEINVVKNVFHFTNTSPDFNPKPREIKIYINQVGLLRNHFGKQISTEAISYFVMKKYVQKFSINEIKEMLNISFSEKTQSLLKSPEVEKEIAAILYDVKNINDAYILLLQEKLVIALSNHKDEEVLGLEKAHEENFWSVIRHFVSTYDDQNLYNIIGCIYKCFGLDKLKESSLQVIKIKANQLVRKPELIWKENSIHEDKERLNTIACFSFSKDEVVRDAWFKLYKYALTTGTEIIEENQNAIVQKLKNLNLIYEEIKVVVGDNKLELQKGVNWQFLAKVDYQYDLKLNRIITVSQIAVDDFIEGMKKVFNEIDEQIELNISYELLFLDRINMIKEADLVNLTDGLFYALKKREEIHSSKSKEDLMIINLGSAFVDLLYQTSVKYSKLELLKGIVSDSKFYEYVSINVTVEADHIFKLATIRAYILKEEYHNYLSESIAEDFTYMSMVYGIFKKDEVEFAKYLCEDLKRNSMWKTIWSLIKLHDSPVMRRVLIQLILENQKSPFQAATVELNYYNGLRLLSEKGFAKHFRAYDKWFLENSNIEKESLDTSQFHLWVEEISSNQKLSNADETKMRMILQSLKRL</sequence>
<comment type="caution">
    <text evidence="3">The sequence shown here is derived from an EMBL/GenBank/DDBJ whole genome shotgun (WGS) entry which is preliminary data.</text>
</comment>
<feature type="transmembrane region" description="Helical" evidence="1">
    <location>
        <begin position="132"/>
        <end position="149"/>
    </location>
</feature>
<evidence type="ECO:0000259" key="2">
    <source>
        <dbReference type="Pfam" id="PF07693"/>
    </source>
</evidence>
<evidence type="ECO:0000313" key="4">
    <source>
        <dbReference type="Proteomes" id="UP000636010"/>
    </source>
</evidence>
<organism evidence="3 4">
    <name type="scientific">Marivirga lumbricoides</name>
    <dbReference type="NCBI Taxonomy" id="1046115"/>
    <lineage>
        <taxon>Bacteria</taxon>
        <taxon>Pseudomonadati</taxon>
        <taxon>Bacteroidota</taxon>
        <taxon>Cytophagia</taxon>
        <taxon>Cytophagales</taxon>
        <taxon>Marivirgaceae</taxon>
        <taxon>Marivirga</taxon>
    </lineage>
</organism>
<dbReference type="EMBL" id="BMEC01000010">
    <property type="protein sequence ID" value="GGC42296.1"/>
    <property type="molecule type" value="Genomic_DNA"/>
</dbReference>
<accession>A0ABQ1MKT4</accession>
<protein>
    <recommendedName>
        <fullName evidence="2">KAP NTPase domain-containing protein</fullName>
    </recommendedName>
</protein>
<dbReference type="Gene3D" id="3.40.50.300">
    <property type="entry name" value="P-loop containing nucleotide triphosphate hydrolases"/>
    <property type="match status" value="1"/>
</dbReference>
<feature type="transmembrane region" description="Helical" evidence="1">
    <location>
        <begin position="169"/>
        <end position="191"/>
    </location>
</feature>
<keyword evidence="1" id="KW-1133">Transmembrane helix</keyword>
<dbReference type="InterPro" id="IPR011646">
    <property type="entry name" value="KAP_P-loop"/>
</dbReference>
<evidence type="ECO:0000313" key="3">
    <source>
        <dbReference type="EMBL" id="GGC42296.1"/>
    </source>
</evidence>
<proteinExistence type="predicted"/>
<dbReference type="SUPFAM" id="SSF52540">
    <property type="entry name" value="P-loop containing nucleoside triphosphate hydrolases"/>
    <property type="match status" value="1"/>
</dbReference>
<dbReference type="InterPro" id="IPR027417">
    <property type="entry name" value="P-loop_NTPase"/>
</dbReference>
<keyword evidence="1" id="KW-0472">Membrane</keyword>